<accession>A0A9X3SE08</accession>
<keyword evidence="1" id="KW-0472">Membrane</keyword>
<keyword evidence="3" id="KW-1185">Reference proteome</keyword>
<name>A0A9X3SE08_9ACTN</name>
<evidence type="ECO:0000313" key="3">
    <source>
        <dbReference type="Proteomes" id="UP001140076"/>
    </source>
</evidence>
<gene>
    <name evidence="2" type="ORF">LG943_02960</name>
</gene>
<comment type="caution">
    <text evidence="2">The sequence shown here is derived from an EMBL/GenBank/DDBJ whole genome shotgun (WGS) entry which is preliminary data.</text>
</comment>
<organism evidence="2 3">
    <name type="scientific">Streptomonospora mangrovi</name>
    <dbReference type="NCBI Taxonomy" id="2883123"/>
    <lineage>
        <taxon>Bacteria</taxon>
        <taxon>Bacillati</taxon>
        <taxon>Actinomycetota</taxon>
        <taxon>Actinomycetes</taxon>
        <taxon>Streptosporangiales</taxon>
        <taxon>Nocardiopsidaceae</taxon>
        <taxon>Streptomonospora</taxon>
    </lineage>
</organism>
<dbReference type="Proteomes" id="UP001140076">
    <property type="component" value="Unassembled WGS sequence"/>
</dbReference>
<dbReference type="AlphaFoldDB" id="A0A9X3SE08"/>
<evidence type="ECO:0000313" key="2">
    <source>
        <dbReference type="EMBL" id="MDA0563295.1"/>
    </source>
</evidence>
<reference evidence="2" key="1">
    <citation type="submission" date="2021-10" db="EMBL/GenBank/DDBJ databases">
        <title>Streptomonospora sp. nov., isolated from mangrove soil.</title>
        <authorList>
            <person name="Chen X."/>
            <person name="Ge X."/>
            <person name="Liu W."/>
        </authorList>
    </citation>
    <scope>NUCLEOTIDE SEQUENCE</scope>
    <source>
        <strain evidence="2">S1-112</strain>
    </source>
</reference>
<sequence>MPSTDSAAQERTRAYARVIGPYVAVFTAVIAVRLPDLAGLTGDLFAQPLMVWMLGALMLAGGLTVIGGHRHWRGPLAVAVSLFGWFVALRGLALIAAPGAMEAGVQATMDSPAALAAARVFFGALALVGVLLAWGGWSPRRAAPAPGGAAR</sequence>
<keyword evidence="1" id="KW-0812">Transmembrane</keyword>
<feature type="transmembrane region" description="Helical" evidence="1">
    <location>
        <begin position="113"/>
        <end position="134"/>
    </location>
</feature>
<dbReference type="RefSeq" id="WP_270070589.1">
    <property type="nucleotide sequence ID" value="NZ_JAJAQC010000004.1"/>
</dbReference>
<evidence type="ECO:0000256" key="1">
    <source>
        <dbReference type="SAM" id="Phobius"/>
    </source>
</evidence>
<protein>
    <submittedName>
        <fullName evidence="2">Uncharacterized protein</fullName>
    </submittedName>
</protein>
<feature type="transmembrane region" description="Helical" evidence="1">
    <location>
        <begin position="44"/>
        <end position="66"/>
    </location>
</feature>
<feature type="transmembrane region" description="Helical" evidence="1">
    <location>
        <begin position="14"/>
        <end position="32"/>
    </location>
</feature>
<feature type="transmembrane region" description="Helical" evidence="1">
    <location>
        <begin position="78"/>
        <end position="101"/>
    </location>
</feature>
<keyword evidence="1" id="KW-1133">Transmembrane helix</keyword>
<proteinExistence type="predicted"/>
<dbReference type="EMBL" id="JAJAQC010000004">
    <property type="protein sequence ID" value="MDA0563295.1"/>
    <property type="molecule type" value="Genomic_DNA"/>
</dbReference>